<evidence type="ECO:0000256" key="3">
    <source>
        <dbReference type="ARBA" id="ARBA00023274"/>
    </source>
</evidence>
<dbReference type="CDD" id="cd07026">
    <property type="entry name" value="Ribosomal_L20"/>
    <property type="match status" value="1"/>
</dbReference>
<keyword evidence="5 6" id="KW-0694">RNA-binding</keyword>
<evidence type="ECO:0000256" key="5">
    <source>
        <dbReference type="HAMAP-Rule" id="MF_00382"/>
    </source>
</evidence>
<organism evidence="7 8">
    <name type="scientific">Candidatus Kaiserbacteria bacterium CG10_big_fil_rev_8_21_14_0_10_45_20</name>
    <dbReference type="NCBI Taxonomy" id="1974607"/>
    <lineage>
        <taxon>Bacteria</taxon>
        <taxon>Candidatus Kaiseribacteriota</taxon>
    </lineage>
</organism>
<dbReference type="Pfam" id="PF00453">
    <property type="entry name" value="Ribosomal_L20"/>
    <property type="match status" value="1"/>
</dbReference>
<dbReference type="Gene3D" id="1.10.1900.20">
    <property type="entry name" value="Ribosomal protein L20"/>
    <property type="match status" value="1"/>
</dbReference>
<evidence type="ECO:0000256" key="1">
    <source>
        <dbReference type="ARBA" id="ARBA00007698"/>
    </source>
</evidence>
<name>A0A2H0UHA4_9BACT</name>
<dbReference type="Gene3D" id="6.10.160.10">
    <property type="match status" value="1"/>
</dbReference>
<evidence type="ECO:0000256" key="4">
    <source>
        <dbReference type="ARBA" id="ARBA00035172"/>
    </source>
</evidence>
<keyword evidence="5 6" id="KW-0699">rRNA-binding</keyword>
<dbReference type="GO" id="GO:0006412">
    <property type="term" value="P:translation"/>
    <property type="evidence" value="ECO:0007669"/>
    <property type="project" value="InterPro"/>
</dbReference>
<dbReference type="GO" id="GO:0019843">
    <property type="term" value="F:rRNA binding"/>
    <property type="evidence" value="ECO:0007669"/>
    <property type="project" value="UniProtKB-UniRule"/>
</dbReference>
<dbReference type="AlphaFoldDB" id="A0A2H0UHA4"/>
<evidence type="ECO:0000256" key="6">
    <source>
        <dbReference type="RuleBase" id="RU000560"/>
    </source>
</evidence>
<dbReference type="GO" id="GO:0003735">
    <property type="term" value="F:structural constituent of ribosome"/>
    <property type="evidence" value="ECO:0007669"/>
    <property type="project" value="InterPro"/>
</dbReference>
<reference evidence="8" key="1">
    <citation type="submission" date="2017-09" db="EMBL/GenBank/DDBJ databases">
        <title>Depth-based differentiation of microbial function through sediment-hosted aquifers and enrichment of novel symbionts in the deep terrestrial subsurface.</title>
        <authorList>
            <person name="Probst A.J."/>
            <person name="Ladd B."/>
            <person name="Jarett J.K."/>
            <person name="Geller-Mcgrath D.E."/>
            <person name="Sieber C.M.K."/>
            <person name="Emerson J.B."/>
            <person name="Anantharaman K."/>
            <person name="Thomas B.C."/>
            <person name="Malmstrom R."/>
            <person name="Stieglmeier M."/>
            <person name="Klingl A."/>
            <person name="Woyke T."/>
            <person name="Ryan C.M."/>
            <person name="Banfield J.F."/>
        </authorList>
    </citation>
    <scope>NUCLEOTIDE SEQUENCE [LARGE SCALE GENOMIC DNA]</scope>
</reference>
<dbReference type="InterPro" id="IPR005813">
    <property type="entry name" value="Ribosomal_bL20"/>
</dbReference>
<dbReference type="GO" id="GO:1990904">
    <property type="term" value="C:ribonucleoprotein complex"/>
    <property type="evidence" value="ECO:0007669"/>
    <property type="project" value="UniProtKB-KW"/>
</dbReference>
<dbReference type="GO" id="GO:0005840">
    <property type="term" value="C:ribosome"/>
    <property type="evidence" value="ECO:0007669"/>
    <property type="project" value="UniProtKB-KW"/>
</dbReference>
<dbReference type="InterPro" id="IPR035566">
    <property type="entry name" value="Ribosomal_protein_bL20_C"/>
</dbReference>
<protein>
    <recommendedName>
        <fullName evidence="4 5">Large ribosomal subunit protein bL20</fullName>
    </recommendedName>
</protein>
<comment type="similarity">
    <text evidence="1 5 6">Belongs to the bacterial ribosomal protein bL20 family.</text>
</comment>
<dbReference type="GO" id="GO:0000027">
    <property type="term" value="P:ribosomal large subunit assembly"/>
    <property type="evidence" value="ECO:0007669"/>
    <property type="project" value="UniProtKB-UniRule"/>
</dbReference>
<comment type="function">
    <text evidence="5 6">Binds directly to 23S ribosomal RNA and is necessary for the in vitro assembly process of the 50S ribosomal subunit. It is not involved in the protein synthesizing functions of that subunit.</text>
</comment>
<gene>
    <name evidence="5 7" type="primary">rplT</name>
    <name evidence="7" type="ORF">COU15_02125</name>
</gene>
<evidence type="ECO:0000313" key="8">
    <source>
        <dbReference type="Proteomes" id="UP000229315"/>
    </source>
</evidence>
<dbReference type="PRINTS" id="PR00062">
    <property type="entry name" value="RIBOSOMALL20"/>
</dbReference>
<evidence type="ECO:0000313" key="7">
    <source>
        <dbReference type="EMBL" id="PIR85185.1"/>
    </source>
</evidence>
<dbReference type="HAMAP" id="MF_00382">
    <property type="entry name" value="Ribosomal_bL20"/>
    <property type="match status" value="1"/>
</dbReference>
<comment type="caution">
    <text evidence="7">The sequence shown here is derived from an EMBL/GenBank/DDBJ whole genome shotgun (WGS) entry which is preliminary data.</text>
</comment>
<dbReference type="SUPFAM" id="SSF74731">
    <property type="entry name" value="Ribosomal protein L20"/>
    <property type="match status" value="1"/>
</dbReference>
<dbReference type="PANTHER" id="PTHR10986">
    <property type="entry name" value="39S RIBOSOMAL PROTEIN L20"/>
    <property type="match status" value="1"/>
</dbReference>
<evidence type="ECO:0000256" key="2">
    <source>
        <dbReference type="ARBA" id="ARBA00022980"/>
    </source>
</evidence>
<proteinExistence type="inferred from homology"/>
<keyword evidence="3 5" id="KW-0687">Ribonucleoprotein</keyword>
<keyword evidence="2 5" id="KW-0689">Ribosomal protein</keyword>
<dbReference type="NCBIfam" id="TIGR01032">
    <property type="entry name" value="rplT_bact"/>
    <property type="match status" value="1"/>
</dbReference>
<sequence>MARVKGGPKAIKRRKNILSMTKGYRFARSKKKKAAKEAIVHAGKYAFRDRKAKKRVMRSDAIISVNAGVRALGFKNYSTFIDTLKKAGIALNRKVLADLAKENPDAFERLVKKVS</sequence>
<dbReference type="Proteomes" id="UP000229315">
    <property type="component" value="Unassembled WGS sequence"/>
</dbReference>
<accession>A0A2H0UHA4</accession>
<dbReference type="EMBL" id="PFBH01000014">
    <property type="protein sequence ID" value="PIR85185.1"/>
    <property type="molecule type" value="Genomic_DNA"/>
</dbReference>